<reference evidence="2" key="1">
    <citation type="submission" date="2017-03" db="EMBL/GenBank/DDBJ databases">
        <title>Phytopthora megakarya and P. palmivora, two closely related causual agents of cacao black pod achieved similar genome size and gene model numbers by different mechanisms.</title>
        <authorList>
            <person name="Ali S."/>
            <person name="Shao J."/>
            <person name="Larry D.J."/>
            <person name="Kronmiller B."/>
            <person name="Shen D."/>
            <person name="Strem M.D."/>
            <person name="Melnick R.L."/>
            <person name="Guiltinan M.J."/>
            <person name="Tyler B.M."/>
            <person name="Meinhardt L.W."/>
            <person name="Bailey B.A."/>
        </authorList>
    </citation>
    <scope>NUCLEOTIDE SEQUENCE [LARGE SCALE GENOMIC DNA]</scope>
    <source>
        <strain evidence="2">zdho120</strain>
    </source>
</reference>
<evidence type="ECO:0000313" key="1">
    <source>
        <dbReference type="EMBL" id="OWZ14023.1"/>
    </source>
</evidence>
<evidence type="ECO:0000313" key="2">
    <source>
        <dbReference type="Proteomes" id="UP000198211"/>
    </source>
</evidence>
<name>A0A225W8E2_9STRA</name>
<keyword evidence="2" id="KW-1185">Reference proteome</keyword>
<organism evidence="1 2">
    <name type="scientific">Phytophthora megakarya</name>
    <dbReference type="NCBI Taxonomy" id="4795"/>
    <lineage>
        <taxon>Eukaryota</taxon>
        <taxon>Sar</taxon>
        <taxon>Stramenopiles</taxon>
        <taxon>Oomycota</taxon>
        <taxon>Peronosporomycetes</taxon>
        <taxon>Peronosporales</taxon>
        <taxon>Peronosporaceae</taxon>
        <taxon>Phytophthora</taxon>
    </lineage>
</organism>
<dbReference type="EMBL" id="NBNE01001436">
    <property type="protein sequence ID" value="OWZ14023.1"/>
    <property type="molecule type" value="Genomic_DNA"/>
</dbReference>
<comment type="caution">
    <text evidence="1">The sequence shown here is derived from an EMBL/GenBank/DDBJ whole genome shotgun (WGS) entry which is preliminary data.</text>
</comment>
<protein>
    <recommendedName>
        <fullName evidence="3">DDE-1 domain-containing protein</fullName>
    </recommendedName>
</protein>
<accession>A0A225W8E2</accession>
<gene>
    <name evidence="1" type="ORF">PHMEG_00012559</name>
</gene>
<proteinExistence type="predicted"/>
<sequence length="196" mass="22911">MVDLSVKGAAESDRGEWSEKYAIYHFRKCFDGKCIQTWHGSTDHRSQAYVDKADAEWRMSMWIMMPGVTIADFATVQRDTIRQNKVGERVMLVHRYIATREIVEEDIILLWDDFSGHWTLEVVSYAASINVTLLKVPPIYTYVCQPSDVAWNKSFKAMLQYRSNEKRRQDKRLKLQHLISKARTDLMQNDADKLTD</sequence>
<dbReference type="AlphaFoldDB" id="A0A225W8E2"/>
<dbReference type="Proteomes" id="UP000198211">
    <property type="component" value="Unassembled WGS sequence"/>
</dbReference>
<evidence type="ECO:0008006" key="3">
    <source>
        <dbReference type="Google" id="ProtNLM"/>
    </source>
</evidence>